<reference evidence="2 4" key="3">
    <citation type="submission" date="2022-12" db="EMBL/GenBank/DDBJ databases">
        <title>Assessment of beneficial effects and identification of host adaptation-associated genes of Ligilactobacillus salivarius isolated from Meles meles.</title>
        <authorList>
            <person name="Wang Y."/>
        </authorList>
    </citation>
    <scope>NUCLEOTIDE SEQUENCE [LARGE SCALE GENOMIC DNA]</scope>
    <source>
        <strain evidence="2 4">S35</strain>
    </source>
</reference>
<sequence>MRVLDLDMDYFMTEIAHKPFSCKERLAEEDYGNSVWSVKEVRQFLEHNLGLSKTHKISGKIVSGHNEALFFWEELINGKKLSDPFDVVHIDSHADLGLGDASWSFLQSKFLTLPIDSRRKISEYKFCDKIKRISIGDYLLWAVAYKMVSSITYCANPHGNKNDYVLGTLKDFHEEYIWDEPVKNYIQLKYNKTMEMPDYDSSDAYKEKYLEGAIKDPEVELLIIPTIEDVKFDGNFDYAVMAQSPNYTPASADFMLDIFREYIEEIE</sequence>
<reference evidence="3" key="1">
    <citation type="submission" date="2017-04" db="EMBL/GenBank/DDBJ databases">
        <title>Function of individual gut microbiota members based on whole genome sequencing of pure cultures obtained from chicken caecum.</title>
        <authorList>
            <person name="Medvecky M."/>
            <person name="Cejkova D."/>
            <person name="Polansky O."/>
            <person name="Karasova D."/>
            <person name="Kubasova T."/>
            <person name="Cizek A."/>
            <person name="Rychlik I."/>
        </authorList>
    </citation>
    <scope>NUCLEOTIDE SEQUENCE [LARGE SCALE GENOMIC DNA]</scope>
    <source>
        <strain evidence="3">An84</strain>
    </source>
</reference>
<reference evidence="1" key="2">
    <citation type="journal article" date="2018" name="BMC Genomics">
        <title>Whole genome sequencing and function prediction of 133 gut anaerobes isolated from chicken caecum in pure cultures.</title>
        <authorList>
            <person name="Medvecky M."/>
            <person name="Cejkova D."/>
            <person name="Polansky O."/>
            <person name="Karasova D."/>
            <person name="Kubasova T."/>
            <person name="Cizek A."/>
            <person name="Rychlik I."/>
        </authorList>
    </citation>
    <scope>NUCLEOTIDE SEQUENCE</scope>
    <source>
        <strain evidence="1">An84</strain>
    </source>
</reference>
<accession>A0AAQ3F2G4</accession>
<dbReference type="Pfam" id="PF12640">
    <property type="entry name" value="UPF0489"/>
    <property type="match status" value="1"/>
</dbReference>
<dbReference type="Proteomes" id="UP001224533">
    <property type="component" value="Chromosome"/>
</dbReference>
<evidence type="ECO:0000313" key="3">
    <source>
        <dbReference type="Proteomes" id="UP000196255"/>
    </source>
</evidence>
<evidence type="ECO:0000313" key="4">
    <source>
        <dbReference type="Proteomes" id="UP001224533"/>
    </source>
</evidence>
<proteinExistence type="predicted"/>
<name>A0AAQ3F2G4_9LACO</name>
<organism evidence="1 3">
    <name type="scientific">Ligilactobacillus salivarius</name>
    <dbReference type="NCBI Taxonomy" id="1624"/>
    <lineage>
        <taxon>Bacteria</taxon>
        <taxon>Bacillati</taxon>
        <taxon>Bacillota</taxon>
        <taxon>Bacilli</taxon>
        <taxon>Lactobacillales</taxon>
        <taxon>Lactobacillaceae</taxon>
        <taxon>Ligilactobacillus</taxon>
    </lineage>
</organism>
<gene>
    <name evidence="1" type="ORF">B5G36_08905</name>
    <name evidence="2" type="ORF">O2U02_02085</name>
</gene>
<dbReference type="InterPro" id="IPR024131">
    <property type="entry name" value="UPF0489"/>
</dbReference>
<dbReference type="Proteomes" id="UP000196255">
    <property type="component" value="Unassembled WGS sequence"/>
</dbReference>
<protein>
    <submittedName>
        <fullName evidence="2">UPF0489 family protein</fullName>
    </submittedName>
</protein>
<dbReference type="AlphaFoldDB" id="A0AAQ3F2G4"/>
<dbReference type="EMBL" id="NFHF01000025">
    <property type="protein sequence ID" value="OUN17761.1"/>
    <property type="molecule type" value="Genomic_DNA"/>
</dbReference>
<evidence type="ECO:0000313" key="2">
    <source>
        <dbReference type="EMBL" id="WHS18038.1"/>
    </source>
</evidence>
<dbReference type="RefSeq" id="WP_087367871.1">
    <property type="nucleotide sequence ID" value="NZ_CP062071.1"/>
</dbReference>
<dbReference type="EMBL" id="CP114509">
    <property type="protein sequence ID" value="WHS18038.1"/>
    <property type="molecule type" value="Genomic_DNA"/>
</dbReference>
<evidence type="ECO:0000313" key="1">
    <source>
        <dbReference type="EMBL" id="OUN17761.1"/>
    </source>
</evidence>